<dbReference type="InterPro" id="IPR013766">
    <property type="entry name" value="Thioredoxin_domain"/>
</dbReference>
<keyword evidence="4" id="KW-0676">Redox-active center</keyword>
<evidence type="ECO:0000313" key="7">
    <source>
        <dbReference type="Proteomes" id="UP000198310"/>
    </source>
</evidence>
<protein>
    <submittedName>
        <fullName evidence="6">AhpC/TSA family protein</fullName>
    </submittedName>
</protein>
<evidence type="ECO:0000256" key="2">
    <source>
        <dbReference type="ARBA" id="ARBA00022748"/>
    </source>
</evidence>
<reference evidence="7" key="1">
    <citation type="submission" date="2017-06" db="EMBL/GenBank/DDBJ databases">
        <authorList>
            <person name="Varghese N."/>
            <person name="Submissions S."/>
        </authorList>
    </citation>
    <scope>NUCLEOTIDE SEQUENCE [LARGE SCALE GENOMIC DNA]</scope>
    <source>
        <strain evidence="7">DSM 28041</strain>
    </source>
</reference>
<dbReference type="PANTHER" id="PTHR42852:SF6">
    <property type="entry name" value="THIOL:DISULFIDE INTERCHANGE PROTEIN DSBE"/>
    <property type="match status" value="1"/>
</dbReference>
<dbReference type="Pfam" id="PF08534">
    <property type="entry name" value="Redoxin"/>
    <property type="match status" value="1"/>
</dbReference>
<comment type="subcellular location">
    <subcellularLocation>
        <location evidence="1">Cell envelope</location>
    </subcellularLocation>
</comment>
<keyword evidence="7" id="KW-1185">Reference proteome</keyword>
<dbReference type="InterPro" id="IPR013740">
    <property type="entry name" value="Redoxin"/>
</dbReference>
<sequence length="519" mass="57690">MRIDFYRDLPELKSLLSSGVGSLNSLTPLFLMAHRSFLTTALLWVGLVAAPLASYAQGTVVLTGKVSGRTADTVAVSIRENPLDPKEQITYARLDDKGEFRLAVNVSGPTRADLVYGDDVAGLFLEPGNQLDVRFKGSDLASSVRFKGRGAEANTYLAEVDDKFVENDGFQVLPDNIMLYEPGFISFLDYRRKEEQKFLKGYSEDAQLTPAFKQYAQAEIDYSYANDRLTFQDLREQVVATESRLKLSPTYYDFLNDKSLLTNAEALQSEQYHEFLLNYIHYAAINAGKQRSSPDFYQVCYDLAKNQLSGPVRPIIMGRVMQESFRFGHVKQSAAMLADFRSIDPKNEYYPVLQQDFEAHKAFAIGAPAPDFHLLSSTGDTVSLRQFAGKLVYINFWRTTSGLALRDLPYAAELAKKFDGKNIVFLNIALDDNDGAWKQLVVSKKLAGVHVRAAGGMRSAVAKAYAVQDVPSYFLLAEDGTFLNTKPKRLSSRAAIDEIKESFGKAGTYSSTLPAVGKQ</sequence>
<keyword evidence="3" id="KW-1015">Disulfide bond</keyword>
<dbReference type="GO" id="GO:0017004">
    <property type="term" value="P:cytochrome complex assembly"/>
    <property type="evidence" value="ECO:0007669"/>
    <property type="project" value="UniProtKB-KW"/>
</dbReference>
<evidence type="ECO:0000313" key="6">
    <source>
        <dbReference type="EMBL" id="SNR50032.1"/>
    </source>
</evidence>
<feature type="domain" description="Thioredoxin" evidence="5">
    <location>
        <begin position="363"/>
        <end position="508"/>
    </location>
</feature>
<dbReference type="SUPFAM" id="SSF52833">
    <property type="entry name" value="Thioredoxin-like"/>
    <property type="match status" value="1"/>
</dbReference>
<dbReference type="PANTHER" id="PTHR42852">
    <property type="entry name" value="THIOL:DISULFIDE INTERCHANGE PROTEIN DSBE"/>
    <property type="match status" value="1"/>
</dbReference>
<keyword evidence="2" id="KW-0201">Cytochrome c-type biogenesis</keyword>
<dbReference type="Proteomes" id="UP000198310">
    <property type="component" value="Unassembled WGS sequence"/>
</dbReference>
<dbReference type="InterPro" id="IPR036249">
    <property type="entry name" value="Thioredoxin-like_sf"/>
</dbReference>
<accession>A0A238WU07</accession>
<dbReference type="GO" id="GO:0016491">
    <property type="term" value="F:oxidoreductase activity"/>
    <property type="evidence" value="ECO:0007669"/>
    <property type="project" value="InterPro"/>
</dbReference>
<dbReference type="EMBL" id="FZNS01000003">
    <property type="protein sequence ID" value="SNR50032.1"/>
    <property type="molecule type" value="Genomic_DNA"/>
</dbReference>
<dbReference type="Gene3D" id="3.40.30.10">
    <property type="entry name" value="Glutaredoxin"/>
    <property type="match status" value="1"/>
</dbReference>
<proteinExistence type="predicted"/>
<organism evidence="6 7">
    <name type="scientific">Hymenobacter mucosus</name>
    <dbReference type="NCBI Taxonomy" id="1411120"/>
    <lineage>
        <taxon>Bacteria</taxon>
        <taxon>Pseudomonadati</taxon>
        <taxon>Bacteroidota</taxon>
        <taxon>Cytophagia</taxon>
        <taxon>Cytophagales</taxon>
        <taxon>Hymenobacteraceae</taxon>
        <taxon>Hymenobacter</taxon>
    </lineage>
</organism>
<gene>
    <name evidence="6" type="ORF">SAMN06269173_10395</name>
</gene>
<evidence type="ECO:0000256" key="4">
    <source>
        <dbReference type="ARBA" id="ARBA00023284"/>
    </source>
</evidence>
<dbReference type="AlphaFoldDB" id="A0A238WU07"/>
<dbReference type="CDD" id="cd02966">
    <property type="entry name" value="TlpA_like_family"/>
    <property type="match status" value="1"/>
</dbReference>
<dbReference type="PROSITE" id="PS51352">
    <property type="entry name" value="THIOREDOXIN_2"/>
    <property type="match status" value="1"/>
</dbReference>
<name>A0A238WU07_9BACT</name>
<dbReference type="GO" id="GO:0030313">
    <property type="term" value="C:cell envelope"/>
    <property type="evidence" value="ECO:0007669"/>
    <property type="project" value="UniProtKB-SubCell"/>
</dbReference>
<evidence type="ECO:0000259" key="5">
    <source>
        <dbReference type="PROSITE" id="PS51352"/>
    </source>
</evidence>
<evidence type="ECO:0000256" key="1">
    <source>
        <dbReference type="ARBA" id="ARBA00004196"/>
    </source>
</evidence>
<evidence type="ECO:0000256" key="3">
    <source>
        <dbReference type="ARBA" id="ARBA00023157"/>
    </source>
</evidence>
<dbReference type="InterPro" id="IPR050553">
    <property type="entry name" value="Thioredoxin_ResA/DsbE_sf"/>
</dbReference>